<reference evidence="4 5" key="1">
    <citation type="submission" date="2024-02" db="EMBL/GenBank/DDBJ databases">
        <title>Chromosome-scale genome assembly of the rough periwinkle Littorina saxatilis.</title>
        <authorList>
            <person name="De Jode A."/>
            <person name="Faria R."/>
            <person name="Formenti G."/>
            <person name="Sims Y."/>
            <person name="Smith T.P."/>
            <person name="Tracey A."/>
            <person name="Wood J.M.D."/>
            <person name="Zagrodzka Z.B."/>
            <person name="Johannesson K."/>
            <person name="Butlin R.K."/>
            <person name="Leder E.H."/>
        </authorList>
    </citation>
    <scope>NUCLEOTIDE SEQUENCE [LARGE SCALE GENOMIC DNA]</scope>
    <source>
        <strain evidence="4">Snail1</strain>
        <tissue evidence="4">Muscle</tissue>
    </source>
</reference>
<feature type="compositionally biased region" description="Basic and acidic residues" evidence="1">
    <location>
        <begin position="649"/>
        <end position="673"/>
    </location>
</feature>
<feature type="transmembrane region" description="Helical" evidence="2">
    <location>
        <begin position="403"/>
        <end position="425"/>
    </location>
</feature>
<dbReference type="AlphaFoldDB" id="A0AAN9G5B9"/>
<dbReference type="PANTHER" id="PTHR46957">
    <property type="entry name" value="CYTOKINE RECEPTOR"/>
    <property type="match status" value="1"/>
</dbReference>
<feature type="domain" description="Fibronectin type-III" evidence="3">
    <location>
        <begin position="189"/>
        <end position="283"/>
    </location>
</feature>
<sequence>MKVMWDEIPASQQGGVITHYQLQYRPAAHPSAVTTHTINNTKNSPRSFLVKGLTPETKYEVRVAAATQLGYPSKLGAWLDHTTPKRNTSGVPPPELKVDVLNSSAVLLYWELLSVSEGREDDYDIQAIELRRLGDEQTPVSVMVDPPRNKYILTGLENNTDYEVTVYARKQQIQVTHTFRISEGLLVPMASKLRSHAINPSTVRLEWNLWVRDRGIIKYQVCFKEAGLPTPLEEAQCVDSETPFYVLGDLKPFTKYQFGVRIITDDDKHGTFTTLEATTSEDKPGAPVNLTYEVVKAGSVRLMWSPPPQPNGVITSYIIYYNVDSDIPDVFWKNLTRTGQQTIAQVDNLDVKQYFFKMAACTKAGLGNPSDVVVVYPDCVTGIACLPVTDKPVVAAGLSDKEVGISIGVSIGVVCIVICAVVILCRHRCFRTNNSHLSPAHLHSGNVAVYHGNGHVPSGHGNGHAHAPSLGDPSHGVEMLETMPMLTRLPENEMSDAKGGGDMIVTPNGVRMNGFVKTNGHLGNGHVSPAQLDLSTTSEERRSLIEAMLAATNGNAHHNHSQPSDLRQSPTTLSPDNNNLQPEADDSLTAIDHWENTSAGGEPGGNSLPRNNHHNHQGAPVLAGNVGSNGNGRGHMVSAPHFAPFPRRTGADHERPPFRDKAGGGAEREEGRGGAHGTDTPGQLRGPAQHGSTHNAGSREGGEEPDAVGFHPSHPSRPLNPHQGSGSAEAATTVPSAKLSSPQSSSPPPPPLPAPPPQQQPSPPPAGTTHPPSHQHLRKPTSSSSPRQPATSQPRHSPGHRYLATTGTSSSSRQPLPPPPPPPPPPSPPPSPPPRDSSWGLGGKGRGQRPGEGVGEEEEEGSGGESHREGGVTFAPQPSLPQSSLCQQAAAAAASMTAAALAPAAAAAAAQRSGGEWRGGPTRSSPPSSPSTFSSSFSSSTAARPTQHSPPQC</sequence>
<keyword evidence="5" id="KW-1185">Reference proteome</keyword>
<dbReference type="InterPro" id="IPR036116">
    <property type="entry name" value="FN3_sf"/>
</dbReference>
<dbReference type="PROSITE" id="PS50853">
    <property type="entry name" value="FN3"/>
    <property type="match status" value="4"/>
</dbReference>
<dbReference type="Proteomes" id="UP001374579">
    <property type="component" value="Unassembled WGS sequence"/>
</dbReference>
<proteinExistence type="predicted"/>
<evidence type="ECO:0000313" key="5">
    <source>
        <dbReference type="Proteomes" id="UP001374579"/>
    </source>
</evidence>
<dbReference type="SUPFAM" id="SSF49265">
    <property type="entry name" value="Fibronectin type III"/>
    <property type="match status" value="2"/>
</dbReference>
<feature type="compositionally biased region" description="Pro residues" evidence="1">
    <location>
        <begin position="745"/>
        <end position="766"/>
    </location>
</feature>
<feature type="compositionally biased region" description="Polar residues" evidence="1">
    <location>
        <begin position="555"/>
        <end position="581"/>
    </location>
</feature>
<dbReference type="InterPro" id="IPR003961">
    <property type="entry name" value="FN3_dom"/>
</dbReference>
<feature type="domain" description="Fibronectin type-III" evidence="3">
    <location>
        <begin position="286"/>
        <end position="384"/>
    </location>
</feature>
<evidence type="ECO:0000256" key="1">
    <source>
        <dbReference type="SAM" id="MobiDB-lite"/>
    </source>
</evidence>
<dbReference type="GO" id="GO:0016020">
    <property type="term" value="C:membrane"/>
    <property type="evidence" value="ECO:0007669"/>
    <property type="project" value="UniProtKB-SubCell"/>
</dbReference>
<keyword evidence="2" id="KW-0472">Membrane</keyword>
<feature type="domain" description="Fibronectin type-III" evidence="3">
    <location>
        <begin position="92"/>
        <end position="184"/>
    </location>
</feature>
<dbReference type="PRINTS" id="PR01217">
    <property type="entry name" value="PRICHEXTENSN"/>
</dbReference>
<feature type="compositionally biased region" description="Pro residues" evidence="1">
    <location>
        <begin position="815"/>
        <end position="835"/>
    </location>
</feature>
<feature type="compositionally biased region" description="Polar residues" evidence="1">
    <location>
        <begin position="780"/>
        <end position="795"/>
    </location>
</feature>
<feature type="compositionally biased region" description="Low complexity" evidence="1">
    <location>
        <begin position="875"/>
        <end position="910"/>
    </location>
</feature>
<name>A0AAN9G5B9_9CAEN</name>
<keyword evidence="2" id="KW-1133">Transmembrane helix</keyword>
<dbReference type="Pfam" id="PF00041">
    <property type="entry name" value="fn3"/>
    <property type="match status" value="3"/>
</dbReference>
<evidence type="ECO:0000256" key="2">
    <source>
        <dbReference type="SAM" id="Phobius"/>
    </source>
</evidence>
<dbReference type="SMART" id="SM00060">
    <property type="entry name" value="FN3"/>
    <property type="match status" value="4"/>
</dbReference>
<feature type="domain" description="Fibronectin type-III" evidence="3">
    <location>
        <begin position="1"/>
        <end position="86"/>
    </location>
</feature>
<feature type="compositionally biased region" description="Low complexity" evidence="1">
    <location>
        <begin position="921"/>
        <end position="946"/>
    </location>
</feature>
<evidence type="ECO:0000313" key="4">
    <source>
        <dbReference type="EMBL" id="KAK7095958.1"/>
    </source>
</evidence>
<accession>A0AAN9G5B9</accession>
<comment type="caution">
    <text evidence="4">The sequence shown here is derived from an EMBL/GenBank/DDBJ whole genome shotgun (WGS) entry which is preliminary data.</text>
</comment>
<keyword evidence="2" id="KW-0812">Transmembrane</keyword>
<feature type="compositionally biased region" description="Gly residues" evidence="1">
    <location>
        <begin position="840"/>
        <end position="853"/>
    </location>
</feature>
<feature type="compositionally biased region" description="Low complexity" evidence="1">
    <location>
        <begin position="735"/>
        <end position="744"/>
    </location>
</feature>
<organism evidence="4 5">
    <name type="scientific">Littorina saxatilis</name>
    <dbReference type="NCBI Taxonomy" id="31220"/>
    <lineage>
        <taxon>Eukaryota</taxon>
        <taxon>Metazoa</taxon>
        <taxon>Spiralia</taxon>
        <taxon>Lophotrochozoa</taxon>
        <taxon>Mollusca</taxon>
        <taxon>Gastropoda</taxon>
        <taxon>Caenogastropoda</taxon>
        <taxon>Littorinimorpha</taxon>
        <taxon>Littorinoidea</taxon>
        <taxon>Littorinidae</taxon>
        <taxon>Littorina</taxon>
    </lineage>
</organism>
<dbReference type="Gene3D" id="2.60.40.10">
    <property type="entry name" value="Immunoglobulins"/>
    <property type="match status" value="4"/>
</dbReference>
<protein>
    <recommendedName>
        <fullName evidence="3">Fibronectin type-III domain-containing protein</fullName>
    </recommendedName>
</protein>
<dbReference type="PANTHER" id="PTHR46957:SF3">
    <property type="entry name" value="CYTOKINE RECEPTOR"/>
    <property type="match status" value="1"/>
</dbReference>
<gene>
    <name evidence="4" type="ORF">V1264_005309</name>
</gene>
<dbReference type="EMBL" id="JBAMIC010000014">
    <property type="protein sequence ID" value="KAK7095958.1"/>
    <property type="molecule type" value="Genomic_DNA"/>
</dbReference>
<dbReference type="InterPro" id="IPR050713">
    <property type="entry name" value="RTP_Phos/Ushers"/>
</dbReference>
<feature type="region of interest" description="Disordered" evidence="1">
    <location>
        <begin position="555"/>
        <end position="953"/>
    </location>
</feature>
<dbReference type="InterPro" id="IPR013783">
    <property type="entry name" value="Ig-like_fold"/>
</dbReference>
<evidence type="ECO:0000259" key="3">
    <source>
        <dbReference type="PROSITE" id="PS50853"/>
    </source>
</evidence>
<dbReference type="CDD" id="cd00063">
    <property type="entry name" value="FN3"/>
    <property type="match status" value="4"/>
</dbReference>